<name>A0A843XWC8_COLES</name>
<keyword evidence="1" id="KW-0677">Repeat</keyword>
<feature type="repeat" description="PPR" evidence="2">
    <location>
        <begin position="10"/>
        <end position="44"/>
    </location>
</feature>
<gene>
    <name evidence="3" type="ORF">Taro_056497</name>
</gene>
<dbReference type="PROSITE" id="PS51375">
    <property type="entry name" value="PPR"/>
    <property type="match status" value="2"/>
</dbReference>
<proteinExistence type="predicted"/>
<evidence type="ECO:0000313" key="4">
    <source>
        <dbReference type="Proteomes" id="UP000652761"/>
    </source>
</evidence>
<dbReference type="GO" id="GO:0003729">
    <property type="term" value="F:mRNA binding"/>
    <property type="evidence" value="ECO:0007669"/>
    <property type="project" value="TreeGrafter"/>
</dbReference>
<reference evidence="3" key="1">
    <citation type="submission" date="2017-07" db="EMBL/GenBank/DDBJ databases">
        <title>Taro Niue Genome Assembly and Annotation.</title>
        <authorList>
            <person name="Atibalentja N."/>
            <person name="Keating K."/>
            <person name="Fields C.J."/>
        </authorList>
    </citation>
    <scope>NUCLEOTIDE SEQUENCE</scope>
    <source>
        <strain evidence="3">Niue_2</strain>
        <tissue evidence="3">Leaf</tissue>
    </source>
</reference>
<comment type="caution">
    <text evidence="3">The sequence shown here is derived from an EMBL/GenBank/DDBJ whole genome shotgun (WGS) entry which is preliminary data.</text>
</comment>
<dbReference type="InterPro" id="IPR002885">
    <property type="entry name" value="PPR_rpt"/>
</dbReference>
<dbReference type="AlphaFoldDB" id="A0A843XWC8"/>
<evidence type="ECO:0000256" key="1">
    <source>
        <dbReference type="ARBA" id="ARBA00022737"/>
    </source>
</evidence>
<dbReference type="NCBIfam" id="TIGR00756">
    <property type="entry name" value="PPR"/>
    <property type="match status" value="2"/>
</dbReference>
<feature type="non-terminal residue" evidence="3">
    <location>
        <position position="1"/>
    </location>
</feature>
<protein>
    <recommendedName>
        <fullName evidence="5">Pentatricopeptide repeat-containing protein</fullName>
    </recommendedName>
</protein>
<dbReference type="Pfam" id="PF13812">
    <property type="entry name" value="PPR_3"/>
    <property type="match status" value="1"/>
</dbReference>
<organism evidence="3 4">
    <name type="scientific">Colocasia esculenta</name>
    <name type="common">Wild taro</name>
    <name type="synonym">Arum esculentum</name>
    <dbReference type="NCBI Taxonomy" id="4460"/>
    <lineage>
        <taxon>Eukaryota</taxon>
        <taxon>Viridiplantae</taxon>
        <taxon>Streptophyta</taxon>
        <taxon>Embryophyta</taxon>
        <taxon>Tracheophyta</taxon>
        <taxon>Spermatophyta</taxon>
        <taxon>Magnoliopsida</taxon>
        <taxon>Liliopsida</taxon>
        <taxon>Araceae</taxon>
        <taxon>Aroideae</taxon>
        <taxon>Colocasieae</taxon>
        <taxon>Colocasia</taxon>
    </lineage>
</organism>
<dbReference type="OrthoDB" id="185373at2759"/>
<evidence type="ECO:0000256" key="2">
    <source>
        <dbReference type="PROSITE-ProRule" id="PRU00708"/>
    </source>
</evidence>
<dbReference type="EMBL" id="NMUH01016302">
    <property type="protein sequence ID" value="MQM23433.1"/>
    <property type="molecule type" value="Genomic_DNA"/>
</dbReference>
<accession>A0A843XWC8</accession>
<dbReference type="Proteomes" id="UP000652761">
    <property type="component" value="Unassembled WGS sequence"/>
</dbReference>
<sequence length="93" mass="10677">EMSDKGIELDVLTYTAIIDGFGRAGRTEDAVRVLDEMKKFRLQPSIYVYRALIDNLKKSGKLDLANRLLEEMKSVASKLLGPRDIEEIKRRKH</sequence>
<evidence type="ECO:0008006" key="5">
    <source>
        <dbReference type="Google" id="ProtNLM"/>
    </source>
</evidence>
<dbReference type="Gene3D" id="1.25.40.10">
    <property type="entry name" value="Tetratricopeptide repeat domain"/>
    <property type="match status" value="1"/>
</dbReference>
<evidence type="ECO:0000313" key="3">
    <source>
        <dbReference type="EMBL" id="MQM23433.1"/>
    </source>
</evidence>
<feature type="repeat" description="PPR" evidence="2">
    <location>
        <begin position="45"/>
        <end position="79"/>
    </location>
</feature>
<feature type="non-terminal residue" evidence="3">
    <location>
        <position position="93"/>
    </location>
</feature>
<dbReference type="InterPro" id="IPR011990">
    <property type="entry name" value="TPR-like_helical_dom_sf"/>
</dbReference>
<dbReference type="PANTHER" id="PTHR47933">
    <property type="entry name" value="PENTATRICOPEPTIDE REPEAT-CONTAINING PROTEIN 1, MITOCHONDRIAL"/>
    <property type="match status" value="1"/>
</dbReference>
<keyword evidence="4" id="KW-1185">Reference proteome</keyword>
<dbReference type="InterPro" id="IPR051240">
    <property type="entry name" value="Mito_RNA-Proc/Resp"/>
</dbReference>
<dbReference type="PANTHER" id="PTHR47933:SF11">
    <property type="entry name" value="PENTATRICOPEPTIDE REPEAT-CONTAINING PROTEIN 2"/>
    <property type="match status" value="1"/>
</dbReference>